<keyword evidence="1" id="KW-1133">Transmembrane helix</keyword>
<organism evidence="2 3">
    <name type="scientific">Haladaptatus litoreus</name>
    <dbReference type="NCBI Taxonomy" id="553468"/>
    <lineage>
        <taxon>Archaea</taxon>
        <taxon>Methanobacteriati</taxon>
        <taxon>Methanobacteriota</taxon>
        <taxon>Stenosarchaea group</taxon>
        <taxon>Halobacteria</taxon>
        <taxon>Halobacteriales</taxon>
        <taxon>Haladaptataceae</taxon>
        <taxon>Haladaptatus</taxon>
    </lineage>
</organism>
<feature type="transmembrane region" description="Helical" evidence="1">
    <location>
        <begin position="44"/>
        <end position="64"/>
    </location>
</feature>
<evidence type="ECO:0000313" key="3">
    <source>
        <dbReference type="Proteomes" id="UP000186914"/>
    </source>
</evidence>
<name>A0A1N6YNE9_9EURY</name>
<keyword evidence="1" id="KW-0812">Transmembrane</keyword>
<gene>
    <name evidence="2" type="ORF">SAMN05421858_1649</name>
</gene>
<keyword evidence="1" id="KW-0472">Membrane</keyword>
<evidence type="ECO:0000313" key="2">
    <source>
        <dbReference type="EMBL" id="SIR16082.1"/>
    </source>
</evidence>
<dbReference type="EMBL" id="FTNO01000001">
    <property type="protein sequence ID" value="SIR16082.1"/>
    <property type="molecule type" value="Genomic_DNA"/>
</dbReference>
<protein>
    <submittedName>
        <fullName evidence="2">Uncharacterized protein</fullName>
    </submittedName>
</protein>
<proteinExistence type="predicted"/>
<dbReference type="AlphaFoldDB" id="A0A1N6YNE9"/>
<evidence type="ECO:0000256" key="1">
    <source>
        <dbReference type="SAM" id="Phobius"/>
    </source>
</evidence>
<reference evidence="3" key="1">
    <citation type="submission" date="2017-01" db="EMBL/GenBank/DDBJ databases">
        <authorList>
            <person name="Varghese N."/>
            <person name="Submissions S."/>
        </authorList>
    </citation>
    <scope>NUCLEOTIDE SEQUENCE [LARGE SCALE GENOMIC DNA]</scope>
    <source>
        <strain evidence="3">CGMCC 1.7737</strain>
    </source>
</reference>
<sequence>MSIASVLSSMSKWLNLKLTGIGAMVFAVIWVLTNYSMNVSNPLLSELAGFAAIGLAVLAVFDALNGGISD</sequence>
<dbReference type="Proteomes" id="UP000186914">
    <property type="component" value="Unassembled WGS sequence"/>
</dbReference>
<feature type="transmembrane region" description="Helical" evidence="1">
    <location>
        <begin position="12"/>
        <end position="32"/>
    </location>
</feature>
<accession>A0A1N6YNE9</accession>
<keyword evidence="3" id="KW-1185">Reference proteome</keyword>